<sequence>MKLIIFLFFFSFFLIKCESTQLDCFYNFYSATGRTIPVIPQESDVCNIEGFLCNGSSEIIEINIDQLNGFNNIVNGNLIQCFNKLSQMTLNNFTLADDFLSNNDYYNQIMQIKIFYPKSYRLNNIASNIRDLTIKTLDIYQPGLESNQISLDIFSNVHNLNLLDVSAVGQQVVTFTPQTVLNTFPKSFNIFSKSLPSLHNFYASIISIRLQSQFTWSNFDTYYNVSDLIDISSKDLGTCIPLTDIQGKVEMKTKQLNIGLCIETNPNKIDMSLNYPNLEILQISSTKKFYNSEFQFSKVPETLSSFLLDSSSFGGLEYVFDVLRNVKSVELRKNTITNSFLPEYTLTPGMNLFLDLSNNNLSGSVPLSYCKAKLVNLSNNKLSGAIPDCFLCYMKNNFENYFENNQFSNYDQIGKCEDKIIPNLRVDSETKKIYLEGSNLGFDSNSITTTPPLVWFIQIPSELFIADYSQYMGTLDKLFNIKFNIPNQSFTLRTIRTKPLVNTVTAYSTGTVQFTGQDFTYDKSKIVITINQYDCVVKSSTYNSVICELVNMPKSLYATNMITYITVMDLYKNYTSQITVDFDYPNDKTSTIFQCPNDCNGRGICYSSLGQCICQPNTLNPNCQLNCNFGTYNATSDSCVCDSKHQGYFCKDPYFQCPSLTAAPCNGNGLCNNSTGVCTCFPGIEGDDCSKVLLKCPNDCTNPLQGTCDTSSGSCICKPYFSGNDCSIKNCINNCTNSGNCVNGICQCFPGKTLDDCSGIQCPNDCSNGNGTCNYSTGVCTCNPGRVGHDCSGIQCKVECQNGGTCDNTRGECRCKANWRGNECTIPVHYISSIEPCPVSGGQVTIYGWFGSIHQNLTISVGDLSCTDIIETETILICTLGGGEGTKSVNVTQNGSSFFGKNKFQYYNPVMKSQQQQPSNTTEPVKEIPQSTTAIDIDKGLATISNQDTNYEISIISLVEIDIYGKKVKNNLLQKKWNITTEQNIYQFSQTIDNEQYAEGQDICLVTYTIEEIKKTRQYEFAGLKLDINEGGLKVSVNISKYQFQNALNTLQLRFLSASSESTTPQPNQNNQCNQKESTIDVSNIDPNQTLNYISITKNNKQLSGRFINKVVSDTRNTFMSSEVVTELSNSSTIVVGLNLPHCTDECYIDPDFSVLVTSDFKSSCNGDKSKNWVIPVAVVVPCVFVIALIFASIVIYRKYRYPIRLFILSKKSNSSLKSTKLRNF</sequence>
<proteinExistence type="predicted"/>
<dbReference type="InterPro" id="IPR013111">
    <property type="entry name" value="EGF_extracell"/>
</dbReference>
<dbReference type="Gene3D" id="3.80.10.10">
    <property type="entry name" value="Ribonuclease Inhibitor"/>
    <property type="match status" value="1"/>
</dbReference>
<dbReference type="PANTHER" id="PTHR24032">
    <property type="entry name" value="EGF-LIKE DOMAIN-CONTAINING PROTEIN-RELATED-RELATED"/>
    <property type="match status" value="1"/>
</dbReference>
<keyword evidence="2" id="KW-0245">EGF-like domain</keyword>
<dbReference type="SUPFAM" id="SSF52058">
    <property type="entry name" value="L domain-like"/>
    <property type="match status" value="1"/>
</dbReference>
<dbReference type="KEGG" id="dpp:DICPUDRAFT_75698"/>
<dbReference type="OMA" id="CSGWGTC"/>
<accession>F0ZBF0</accession>
<name>F0ZBF0_DICPU</name>
<dbReference type="Pfam" id="PF01833">
    <property type="entry name" value="TIG"/>
    <property type="match status" value="2"/>
</dbReference>
<dbReference type="eggNOG" id="KOG1225">
    <property type="taxonomic scope" value="Eukaryota"/>
</dbReference>
<dbReference type="InterPro" id="IPR000742">
    <property type="entry name" value="EGF"/>
</dbReference>
<dbReference type="InterPro" id="IPR053331">
    <property type="entry name" value="EGF-like_comC"/>
</dbReference>
<dbReference type="SMART" id="SM00181">
    <property type="entry name" value="EGF"/>
    <property type="match status" value="6"/>
</dbReference>
<feature type="domain" description="EGF-like" evidence="5">
    <location>
        <begin position="591"/>
        <end position="624"/>
    </location>
</feature>
<dbReference type="CDD" id="cd00603">
    <property type="entry name" value="IPT_PCSR"/>
    <property type="match status" value="1"/>
</dbReference>
<dbReference type="CDD" id="cd00055">
    <property type="entry name" value="EGF_Lam"/>
    <property type="match status" value="1"/>
</dbReference>
<dbReference type="InterPro" id="IPR002909">
    <property type="entry name" value="IPT_dom"/>
</dbReference>
<organism evidence="6 7">
    <name type="scientific">Dictyostelium purpureum</name>
    <name type="common">Slime mold</name>
    <dbReference type="NCBI Taxonomy" id="5786"/>
    <lineage>
        <taxon>Eukaryota</taxon>
        <taxon>Amoebozoa</taxon>
        <taxon>Evosea</taxon>
        <taxon>Eumycetozoa</taxon>
        <taxon>Dictyostelia</taxon>
        <taxon>Dictyosteliales</taxon>
        <taxon>Dictyosteliaceae</taxon>
        <taxon>Dictyostelium</taxon>
    </lineage>
</organism>
<feature type="disulfide bond" evidence="2">
    <location>
        <begin position="815"/>
        <end position="824"/>
    </location>
</feature>
<feature type="disulfide bond" evidence="2">
    <location>
        <begin position="717"/>
        <end position="726"/>
    </location>
</feature>
<evidence type="ECO:0000313" key="6">
    <source>
        <dbReference type="EMBL" id="EGC38761.1"/>
    </source>
</evidence>
<evidence type="ECO:0000259" key="5">
    <source>
        <dbReference type="PROSITE" id="PS50026"/>
    </source>
</evidence>
<dbReference type="VEuPathDB" id="AmoebaDB:DICPUDRAFT_75698"/>
<dbReference type="RefSeq" id="XP_003284752.1">
    <property type="nucleotide sequence ID" value="XM_003284704.1"/>
</dbReference>
<feature type="disulfide bond" evidence="2">
    <location>
        <begin position="796"/>
        <end position="806"/>
    </location>
</feature>
<feature type="disulfide bond" evidence="2">
    <location>
        <begin position="595"/>
        <end position="605"/>
    </location>
</feature>
<reference evidence="7" key="1">
    <citation type="journal article" date="2011" name="Genome Biol.">
        <title>Comparative genomics of the social amoebae Dictyostelium discoideum and Dictyostelium purpureum.</title>
        <authorList>
            <consortium name="US DOE Joint Genome Institute (JGI-PGF)"/>
            <person name="Sucgang R."/>
            <person name="Kuo A."/>
            <person name="Tian X."/>
            <person name="Salerno W."/>
            <person name="Parikh A."/>
            <person name="Feasley C.L."/>
            <person name="Dalin E."/>
            <person name="Tu H."/>
            <person name="Huang E."/>
            <person name="Barry K."/>
            <person name="Lindquist E."/>
            <person name="Shapiro H."/>
            <person name="Bruce D."/>
            <person name="Schmutz J."/>
            <person name="Salamov A."/>
            <person name="Fey P."/>
            <person name="Gaudet P."/>
            <person name="Anjard C."/>
            <person name="Babu M.M."/>
            <person name="Basu S."/>
            <person name="Bushmanova Y."/>
            <person name="van der Wel H."/>
            <person name="Katoh-Kurasawa M."/>
            <person name="Dinh C."/>
            <person name="Coutinho P.M."/>
            <person name="Saito T."/>
            <person name="Elias M."/>
            <person name="Schaap P."/>
            <person name="Kay R.R."/>
            <person name="Henrissat B."/>
            <person name="Eichinger L."/>
            <person name="Rivero F."/>
            <person name="Putnam N.H."/>
            <person name="West C.M."/>
            <person name="Loomis W.F."/>
            <person name="Chisholm R.L."/>
            <person name="Shaulsky G."/>
            <person name="Strassmann J.E."/>
            <person name="Queller D.C."/>
            <person name="Kuspa A."/>
            <person name="Grigoriev I.V."/>
        </authorList>
    </citation>
    <scope>NUCLEOTIDE SEQUENCE [LARGE SCALE GENOMIC DNA]</scope>
    <source>
        <strain evidence="7">QSDP1</strain>
    </source>
</reference>
<evidence type="ECO:0000256" key="2">
    <source>
        <dbReference type="PROSITE-ProRule" id="PRU00076"/>
    </source>
</evidence>
<gene>
    <name evidence="6" type="ORF">DICPUDRAFT_75698</name>
</gene>
<dbReference type="EMBL" id="GL870970">
    <property type="protein sequence ID" value="EGC38761.1"/>
    <property type="molecule type" value="Genomic_DNA"/>
</dbReference>
<dbReference type="OrthoDB" id="26095at2759"/>
<dbReference type="PRINTS" id="PR00011">
    <property type="entry name" value="EGFLAMININ"/>
</dbReference>
<dbReference type="AlphaFoldDB" id="F0ZBF0"/>
<feature type="domain" description="EGF-like" evidence="5">
    <location>
        <begin position="792"/>
        <end position="825"/>
    </location>
</feature>
<dbReference type="PROSITE" id="PS50026">
    <property type="entry name" value="EGF_3"/>
    <property type="match status" value="4"/>
</dbReference>
<dbReference type="Proteomes" id="UP000001064">
    <property type="component" value="Unassembled WGS sequence"/>
</dbReference>
<feature type="domain" description="EGF-like" evidence="5">
    <location>
        <begin position="653"/>
        <end position="690"/>
    </location>
</feature>
<feature type="domain" description="EGF-like" evidence="5">
    <location>
        <begin position="692"/>
        <end position="727"/>
    </location>
</feature>
<protein>
    <recommendedName>
        <fullName evidence="5">EGF-like domain-containing protein</fullName>
    </recommendedName>
</protein>
<keyword evidence="3" id="KW-0472">Membrane</keyword>
<dbReference type="InterPro" id="IPR002049">
    <property type="entry name" value="LE_dom"/>
</dbReference>
<evidence type="ECO:0000256" key="3">
    <source>
        <dbReference type="SAM" id="Phobius"/>
    </source>
</evidence>
<keyword evidence="3" id="KW-1133">Transmembrane helix</keyword>
<feature type="disulfide bond" evidence="2">
    <location>
        <begin position="614"/>
        <end position="623"/>
    </location>
</feature>
<feature type="disulfide bond" evidence="2">
    <location>
        <begin position="680"/>
        <end position="689"/>
    </location>
</feature>
<dbReference type="Gene3D" id="2.10.25.10">
    <property type="entry name" value="Laminin"/>
    <property type="match status" value="3"/>
</dbReference>
<feature type="signal peptide" evidence="4">
    <location>
        <begin position="1"/>
        <end position="19"/>
    </location>
</feature>
<keyword evidence="3" id="KW-0812">Transmembrane</keyword>
<keyword evidence="7" id="KW-1185">Reference proteome</keyword>
<keyword evidence="4" id="KW-0732">Signal</keyword>
<dbReference type="InParanoid" id="F0ZBF0"/>
<keyword evidence="1 2" id="KW-1015">Disulfide bond</keyword>
<dbReference type="GeneID" id="10506681"/>
<dbReference type="CDD" id="cd00054">
    <property type="entry name" value="EGF_CA"/>
    <property type="match status" value="1"/>
</dbReference>
<dbReference type="PROSITE" id="PS00022">
    <property type="entry name" value="EGF_1"/>
    <property type="match status" value="3"/>
</dbReference>
<feature type="transmembrane region" description="Helical" evidence="3">
    <location>
        <begin position="1173"/>
        <end position="1197"/>
    </location>
</feature>
<dbReference type="STRING" id="5786.F0ZBF0"/>
<dbReference type="InterPro" id="IPR032675">
    <property type="entry name" value="LRR_dom_sf"/>
</dbReference>
<evidence type="ECO:0000313" key="7">
    <source>
        <dbReference type="Proteomes" id="UP000001064"/>
    </source>
</evidence>
<dbReference type="Pfam" id="PF07974">
    <property type="entry name" value="EGF_2"/>
    <property type="match status" value="1"/>
</dbReference>
<evidence type="ECO:0000256" key="1">
    <source>
        <dbReference type="ARBA" id="ARBA00023157"/>
    </source>
</evidence>
<evidence type="ECO:0000256" key="4">
    <source>
        <dbReference type="SAM" id="SignalP"/>
    </source>
</evidence>
<dbReference type="Pfam" id="PF22933">
    <property type="entry name" value="ComC_SSD"/>
    <property type="match status" value="1"/>
</dbReference>
<feature type="chain" id="PRO_5003261587" description="EGF-like domain-containing protein" evidence="4">
    <location>
        <begin position="20"/>
        <end position="1225"/>
    </location>
</feature>
<dbReference type="PANTHER" id="PTHR24032:SF20">
    <property type="entry name" value="EGF-LIKE DOMAIN-CONTAINING PROTEIN"/>
    <property type="match status" value="1"/>
</dbReference>
<comment type="caution">
    <text evidence="2">Lacks conserved residue(s) required for the propagation of feature annotation.</text>
</comment>
<dbReference type="InterPro" id="IPR054484">
    <property type="entry name" value="ComC_SSD"/>
</dbReference>